<dbReference type="NCBIfam" id="NF038196">
    <property type="entry name" value="ferrodoxin_EFR1"/>
    <property type="match status" value="1"/>
</dbReference>
<dbReference type="Gene3D" id="3.30.70.20">
    <property type="match status" value="1"/>
</dbReference>
<keyword evidence="4" id="KW-0408">Iron</keyword>
<dbReference type="AlphaFoldDB" id="C7MMW8"/>
<dbReference type="InterPro" id="IPR047964">
    <property type="entry name" value="EFR1-like"/>
</dbReference>
<dbReference type="KEGG" id="ccu:Ccur_05370"/>
<feature type="region of interest" description="Disordered" evidence="6">
    <location>
        <begin position="283"/>
        <end position="313"/>
    </location>
</feature>
<dbReference type="InterPro" id="IPR029039">
    <property type="entry name" value="Flavoprotein-like_sf"/>
</dbReference>
<gene>
    <name evidence="8" type="ordered locus">Ccur_05370</name>
</gene>
<organism evidence="8 9">
    <name type="scientific">Cryptobacterium curtum (strain ATCC 700683 / DSM 15641 / CCUG 43107 / 12-3)</name>
    <dbReference type="NCBI Taxonomy" id="469378"/>
    <lineage>
        <taxon>Bacteria</taxon>
        <taxon>Bacillati</taxon>
        <taxon>Actinomycetota</taxon>
        <taxon>Coriobacteriia</taxon>
        <taxon>Eggerthellales</taxon>
        <taxon>Eggerthellaceae</taxon>
        <taxon>Cryptobacterium</taxon>
    </lineage>
</organism>
<dbReference type="PROSITE" id="PS00198">
    <property type="entry name" value="4FE4S_FER_1"/>
    <property type="match status" value="2"/>
</dbReference>
<dbReference type="SUPFAM" id="SSF52218">
    <property type="entry name" value="Flavoproteins"/>
    <property type="match status" value="1"/>
</dbReference>
<protein>
    <submittedName>
        <fullName evidence="8">4Fe-4S protein</fullName>
    </submittedName>
</protein>
<dbReference type="InterPro" id="IPR017896">
    <property type="entry name" value="4Fe4S_Fe-S-bd"/>
</dbReference>
<sequence length="313" mass="34777">MIFYFTATGNSLEAAQTIAEATHDSLADMGSAFRQGTFGFHVEQGENLGFIFPVNTFTTPALVDEFLRWLCFITPNGNDFVPGYCYCVITCGVFVGNTAGFFAKMLAKYQHIKLDASFSIRNVNNCIILTGPGSTRKQKRLNEGAHRTARSIAFQIDSKRMVHAEDRNPLGLVLSAFTGKEHKPSSTRRFSLNRGRCSRCGICWDICPTNVIYQDEDGFPTWEADRCTRCFACLQRCPLEAIQYGTSTTRRQRYTNPILDANPTFTAAIAQSVDMSIPEPEEIIHPINGNDEEEMPPAHETQPAVPGQPDLPA</sequence>
<evidence type="ECO:0000256" key="5">
    <source>
        <dbReference type="ARBA" id="ARBA00023014"/>
    </source>
</evidence>
<dbReference type="EMBL" id="CP001682">
    <property type="protein sequence ID" value="ACU94258.1"/>
    <property type="molecule type" value="Genomic_DNA"/>
</dbReference>
<evidence type="ECO:0000256" key="4">
    <source>
        <dbReference type="ARBA" id="ARBA00023004"/>
    </source>
</evidence>
<reference evidence="8 9" key="1">
    <citation type="journal article" date="2009" name="Stand. Genomic Sci.">
        <title>Complete genome sequence of Cryptobacterium curtum type strain (12-3).</title>
        <authorList>
            <person name="Mavrommatis K."/>
            <person name="Pukall R."/>
            <person name="Rohde C."/>
            <person name="Chen F."/>
            <person name="Sims D."/>
            <person name="Brettin T."/>
            <person name="Kuske C."/>
            <person name="Detter J.C."/>
            <person name="Han C."/>
            <person name="Lapidus A."/>
            <person name="Copeland A."/>
            <person name="Glavina Del Rio T."/>
            <person name="Nolan M."/>
            <person name="Lucas S."/>
            <person name="Tice H."/>
            <person name="Cheng J.F."/>
            <person name="Bruce D."/>
            <person name="Goodwin L."/>
            <person name="Pitluck S."/>
            <person name="Ovchinnikova G."/>
            <person name="Pati A."/>
            <person name="Ivanova N."/>
            <person name="Chen A."/>
            <person name="Palaniappan K."/>
            <person name="Chain P."/>
            <person name="D'haeseleer P."/>
            <person name="Goker M."/>
            <person name="Bristow J."/>
            <person name="Eisen J.A."/>
            <person name="Markowitz V."/>
            <person name="Hugenholtz P."/>
            <person name="Rohde M."/>
            <person name="Klenk H.P."/>
            <person name="Kyrpides N.C."/>
        </authorList>
    </citation>
    <scope>NUCLEOTIDE SEQUENCE [LARGE SCALE GENOMIC DNA]</scope>
    <source>
        <strain evidence="9">ATCC 700683 / DSM 15641 / 12-3</strain>
    </source>
</reference>
<evidence type="ECO:0000256" key="6">
    <source>
        <dbReference type="SAM" id="MobiDB-lite"/>
    </source>
</evidence>
<evidence type="ECO:0000259" key="7">
    <source>
        <dbReference type="PROSITE" id="PS51379"/>
    </source>
</evidence>
<evidence type="ECO:0000313" key="8">
    <source>
        <dbReference type="EMBL" id="ACU94258.1"/>
    </source>
</evidence>
<dbReference type="GO" id="GO:0046872">
    <property type="term" value="F:metal ion binding"/>
    <property type="evidence" value="ECO:0007669"/>
    <property type="project" value="UniProtKB-KW"/>
</dbReference>
<dbReference type="SUPFAM" id="SSF54862">
    <property type="entry name" value="4Fe-4S ferredoxins"/>
    <property type="match status" value="1"/>
</dbReference>
<dbReference type="OrthoDB" id="9770306at2"/>
<dbReference type="PANTHER" id="PTHR43724">
    <property type="entry name" value="PYRUVATE SYNTHASE SUBUNIT PORD"/>
    <property type="match status" value="1"/>
</dbReference>
<name>C7MMW8_CRYCD</name>
<accession>C7MMW8</accession>
<feature type="domain" description="4Fe-4S ferredoxin-type" evidence="7">
    <location>
        <begin position="218"/>
        <end position="247"/>
    </location>
</feature>
<evidence type="ECO:0000256" key="2">
    <source>
        <dbReference type="ARBA" id="ARBA00022723"/>
    </source>
</evidence>
<feature type="domain" description="4Fe-4S ferredoxin-type" evidence="7">
    <location>
        <begin position="188"/>
        <end position="217"/>
    </location>
</feature>
<keyword evidence="2" id="KW-0479">Metal-binding</keyword>
<keyword evidence="9" id="KW-1185">Reference proteome</keyword>
<dbReference type="Pfam" id="PF13187">
    <property type="entry name" value="Fer4_9"/>
    <property type="match status" value="1"/>
</dbReference>
<dbReference type="Proteomes" id="UP000000954">
    <property type="component" value="Chromosome"/>
</dbReference>
<dbReference type="RefSeq" id="WP_012802946.1">
    <property type="nucleotide sequence ID" value="NC_013170.1"/>
</dbReference>
<dbReference type="GO" id="GO:0051539">
    <property type="term" value="F:4 iron, 4 sulfur cluster binding"/>
    <property type="evidence" value="ECO:0007669"/>
    <property type="project" value="UniProtKB-KW"/>
</dbReference>
<dbReference type="HOGENOM" id="CLU_068049_0_0_11"/>
<dbReference type="eggNOG" id="COG1145">
    <property type="taxonomic scope" value="Bacteria"/>
</dbReference>
<dbReference type="InterPro" id="IPR017900">
    <property type="entry name" value="4Fe4S_Fe_S_CS"/>
</dbReference>
<dbReference type="PANTHER" id="PTHR43724:SF2">
    <property type="entry name" value="PYRUVATE SYNTHASE SUBUNIT PORD"/>
    <property type="match status" value="1"/>
</dbReference>
<keyword evidence="1" id="KW-0004">4Fe-4S</keyword>
<proteinExistence type="predicted"/>
<keyword evidence="3" id="KW-0677">Repeat</keyword>
<dbReference type="PROSITE" id="PS51379">
    <property type="entry name" value="4FE4S_FER_2"/>
    <property type="match status" value="2"/>
</dbReference>
<keyword evidence="5" id="KW-0411">Iron-sulfur</keyword>
<dbReference type="STRING" id="469378.Ccur_05370"/>
<evidence type="ECO:0000256" key="3">
    <source>
        <dbReference type="ARBA" id="ARBA00022737"/>
    </source>
</evidence>
<evidence type="ECO:0000313" key="9">
    <source>
        <dbReference type="Proteomes" id="UP000000954"/>
    </source>
</evidence>
<evidence type="ECO:0000256" key="1">
    <source>
        <dbReference type="ARBA" id="ARBA00022485"/>
    </source>
</evidence>